<dbReference type="EMBL" id="CAJOBC010000773">
    <property type="protein sequence ID" value="CAF3624289.1"/>
    <property type="molecule type" value="Genomic_DNA"/>
</dbReference>
<comment type="caution">
    <text evidence="1">The sequence shown here is derived from an EMBL/GenBank/DDBJ whole genome shotgun (WGS) entry which is preliminary data.</text>
</comment>
<evidence type="ECO:0000313" key="2">
    <source>
        <dbReference type="EMBL" id="CAF3624289.1"/>
    </source>
</evidence>
<evidence type="ECO:0000313" key="1">
    <source>
        <dbReference type="EMBL" id="CAF0836969.1"/>
    </source>
</evidence>
<evidence type="ECO:0000313" key="3">
    <source>
        <dbReference type="Proteomes" id="UP000663829"/>
    </source>
</evidence>
<proteinExistence type="predicted"/>
<gene>
    <name evidence="1" type="ORF">GPM918_LOCUS5359</name>
    <name evidence="2" type="ORF">SRO942_LOCUS5363</name>
</gene>
<keyword evidence="3" id="KW-1185">Reference proteome</keyword>
<accession>A0A813V5H5</accession>
<organism evidence="1 3">
    <name type="scientific">Didymodactylos carnosus</name>
    <dbReference type="NCBI Taxonomy" id="1234261"/>
    <lineage>
        <taxon>Eukaryota</taxon>
        <taxon>Metazoa</taxon>
        <taxon>Spiralia</taxon>
        <taxon>Gnathifera</taxon>
        <taxon>Rotifera</taxon>
        <taxon>Eurotatoria</taxon>
        <taxon>Bdelloidea</taxon>
        <taxon>Philodinida</taxon>
        <taxon>Philodinidae</taxon>
        <taxon>Didymodactylos</taxon>
    </lineage>
</organism>
<dbReference type="EMBL" id="CAJNOQ010000772">
    <property type="protein sequence ID" value="CAF0836969.1"/>
    <property type="molecule type" value="Genomic_DNA"/>
</dbReference>
<dbReference type="Proteomes" id="UP000663829">
    <property type="component" value="Unassembled WGS sequence"/>
</dbReference>
<name>A0A813V5H5_9BILA</name>
<sequence length="113" mass="12723">MSRNTTFKHKYGNISNNSTISEASFEIFIQSTSTPKKSAIKVLSSTPTKFYSLMAKSSSTKSKICKTCQFGTLCSNQFQYNNVDLNSLMYSTTKINKTNNNQTSSKSFKIWNI</sequence>
<dbReference type="Proteomes" id="UP000681722">
    <property type="component" value="Unassembled WGS sequence"/>
</dbReference>
<protein>
    <submittedName>
        <fullName evidence="1">Uncharacterized protein</fullName>
    </submittedName>
</protein>
<dbReference type="AlphaFoldDB" id="A0A813V5H5"/>
<reference evidence="1" key="1">
    <citation type="submission" date="2021-02" db="EMBL/GenBank/DDBJ databases">
        <authorList>
            <person name="Nowell W R."/>
        </authorList>
    </citation>
    <scope>NUCLEOTIDE SEQUENCE</scope>
</reference>